<dbReference type="CDD" id="cd17574">
    <property type="entry name" value="REC_OmpR"/>
    <property type="match status" value="1"/>
</dbReference>
<dbReference type="InterPro" id="IPR001789">
    <property type="entry name" value="Sig_transdc_resp-reg_receiver"/>
</dbReference>
<sequence>MDEPKKMKIALIEDEEVLSSVLENKLKKEGFEVFTAMDGEAGLALITAIRPDLILLDILMPKMDGFGVLTHLSQDKELAKIPVIIISNSGQPVEIDKALALGVKDYLVKAEFDPQEVLDKIKKQLHMPSAPSEAVAQTPEEKAKRIDVKAFRILLVEDDNFLRDLIYHKMTKEGFTVEQGLDGEDGLKKAIESKPHLILLDLILPGIDGFEVLKKIREEETIKQVPVIILSNLGQKDDIEKGMKLGATDYLIKAHNTPGEIIEKVRGVLAKSYPGS</sequence>
<proteinExistence type="predicted"/>
<evidence type="ECO:0000313" key="4">
    <source>
        <dbReference type="EMBL" id="OGD34436.1"/>
    </source>
</evidence>
<dbReference type="SMART" id="SM00448">
    <property type="entry name" value="REC"/>
    <property type="match status" value="2"/>
</dbReference>
<feature type="domain" description="Response regulatory" evidence="3">
    <location>
        <begin position="8"/>
        <end position="124"/>
    </location>
</feature>
<reference evidence="4 5" key="1">
    <citation type="journal article" date="2016" name="Nat. Commun.">
        <title>Thousands of microbial genomes shed light on interconnected biogeochemical processes in an aquifer system.</title>
        <authorList>
            <person name="Anantharaman K."/>
            <person name="Brown C.T."/>
            <person name="Hug L.A."/>
            <person name="Sharon I."/>
            <person name="Castelle C.J."/>
            <person name="Probst A.J."/>
            <person name="Thomas B.C."/>
            <person name="Singh A."/>
            <person name="Wilkins M.J."/>
            <person name="Karaoz U."/>
            <person name="Brodie E.L."/>
            <person name="Williams K.H."/>
            <person name="Hubbard S.S."/>
            <person name="Banfield J.F."/>
        </authorList>
    </citation>
    <scope>NUCLEOTIDE SEQUENCE [LARGE SCALE GENOMIC DNA]</scope>
</reference>
<dbReference type="Proteomes" id="UP000176650">
    <property type="component" value="Unassembled WGS sequence"/>
</dbReference>
<dbReference type="SUPFAM" id="SSF52172">
    <property type="entry name" value="CheY-like"/>
    <property type="match status" value="2"/>
</dbReference>
<dbReference type="PANTHER" id="PTHR44591">
    <property type="entry name" value="STRESS RESPONSE REGULATOR PROTEIN 1"/>
    <property type="match status" value="1"/>
</dbReference>
<dbReference type="Gene3D" id="3.40.50.2300">
    <property type="match status" value="2"/>
</dbReference>
<accession>A0A1F5BUW7</accession>
<dbReference type="GO" id="GO:0000160">
    <property type="term" value="P:phosphorelay signal transduction system"/>
    <property type="evidence" value="ECO:0007669"/>
    <property type="project" value="InterPro"/>
</dbReference>
<evidence type="ECO:0000313" key="5">
    <source>
        <dbReference type="Proteomes" id="UP000176650"/>
    </source>
</evidence>
<feature type="domain" description="Response regulatory" evidence="3">
    <location>
        <begin position="152"/>
        <end position="268"/>
    </location>
</feature>
<feature type="modified residue" description="4-aspartylphosphate" evidence="2">
    <location>
        <position position="201"/>
    </location>
</feature>
<gene>
    <name evidence="4" type="ORF">A2988_02840</name>
</gene>
<evidence type="ECO:0000256" key="2">
    <source>
        <dbReference type="PROSITE-ProRule" id="PRU00169"/>
    </source>
</evidence>
<name>A0A1F5BUW7_9BACT</name>
<dbReference type="STRING" id="1797298.A2988_02840"/>
<keyword evidence="1 2" id="KW-0597">Phosphoprotein</keyword>
<dbReference type="Pfam" id="PF00072">
    <property type="entry name" value="Response_reg"/>
    <property type="match status" value="2"/>
</dbReference>
<evidence type="ECO:0000259" key="3">
    <source>
        <dbReference type="PROSITE" id="PS50110"/>
    </source>
</evidence>
<dbReference type="EMBL" id="MEYS01000001">
    <property type="protein sequence ID" value="OGD34436.1"/>
    <property type="molecule type" value="Genomic_DNA"/>
</dbReference>
<comment type="caution">
    <text evidence="4">The sequence shown here is derived from an EMBL/GenBank/DDBJ whole genome shotgun (WGS) entry which is preliminary data.</text>
</comment>
<evidence type="ECO:0000256" key="1">
    <source>
        <dbReference type="ARBA" id="ARBA00022553"/>
    </source>
</evidence>
<dbReference type="PROSITE" id="PS50110">
    <property type="entry name" value="RESPONSE_REGULATORY"/>
    <property type="match status" value="2"/>
</dbReference>
<dbReference type="InterPro" id="IPR011006">
    <property type="entry name" value="CheY-like_superfamily"/>
</dbReference>
<organism evidence="4 5">
    <name type="scientific">Candidatus Azambacteria bacterium RIFCSPLOWO2_01_FULL_46_25</name>
    <dbReference type="NCBI Taxonomy" id="1797298"/>
    <lineage>
        <taxon>Bacteria</taxon>
        <taxon>Candidatus Azamiibacteriota</taxon>
    </lineage>
</organism>
<dbReference type="PANTHER" id="PTHR44591:SF3">
    <property type="entry name" value="RESPONSE REGULATORY DOMAIN-CONTAINING PROTEIN"/>
    <property type="match status" value="1"/>
</dbReference>
<feature type="modified residue" description="4-aspartylphosphate" evidence="2">
    <location>
        <position position="57"/>
    </location>
</feature>
<dbReference type="InterPro" id="IPR050595">
    <property type="entry name" value="Bact_response_regulator"/>
</dbReference>
<dbReference type="AlphaFoldDB" id="A0A1F5BUW7"/>
<protein>
    <recommendedName>
        <fullName evidence="3">Response regulatory domain-containing protein</fullName>
    </recommendedName>
</protein>